<sequence>MDAKGSSIIITGINGSGKTQLLKTLYNFCELSMQSTDTIDSLQAHIHHLNAFLSSNSKVHQSYESHVDALKFSTIKLDHLKNPPITIKNLETYIQDYRMGKSVLLLFEATRQANFREASSATSKEKIIQQAAHTPDTSSYFEDYLVSQITLQAYAESPNIGNDPSSAKTIAKWFEKLEADFKNLFEDPTLRIKFDSTKQCFFIHQDNKAPYRFQNLSSGFSSLLAIYANLIMKVELRDISPAEMYGLVFIDEIDAHLHVSLQRKVLLFLTEAFPNIQFIITTHSPFVVSSVNNAVIYDMSTLQQVDDLSMYSYESILRGLFDTPPVSQIVTDKVERLYEILEESCPNLEELQQTLKIVSQHESELDPESAMHIKRARIFLNKNLGGGTDV</sequence>
<dbReference type="AlphaFoldDB" id="A0AA46ZYC4"/>
<evidence type="ECO:0000313" key="3">
    <source>
        <dbReference type="Proteomes" id="UP001163644"/>
    </source>
</evidence>
<protein>
    <submittedName>
        <fullName evidence="2">ATP-binding protein</fullName>
    </submittedName>
</protein>
<dbReference type="InterPro" id="IPR003593">
    <property type="entry name" value="AAA+_ATPase"/>
</dbReference>
<proteinExistence type="predicted"/>
<keyword evidence="2" id="KW-0067">ATP-binding</keyword>
<keyword evidence="2" id="KW-0547">Nucleotide-binding</keyword>
<dbReference type="InterPro" id="IPR027417">
    <property type="entry name" value="P-loop_NTPase"/>
</dbReference>
<dbReference type="SMART" id="SM00382">
    <property type="entry name" value="AAA"/>
    <property type="match status" value="1"/>
</dbReference>
<dbReference type="InterPro" id="IPR003959">
    <property type="entry name" value="ATPase_AAA_core"/>
</dbReference>
<dbReference type="InterPro" id="IPR051396">
    <property type="entry name" value="Bact_Antivir_Def_Nuclease"/>
</dbReference>
<dbReference type="SUPFAM" id="SSF52540">
    <property type="entry name" value="P-loop containing nucleoside triphosphate hydrolases"/>
    <property type="match status" value="1"/>
</dbReference>
<dbReference type="PANTHER" id="PTHR43581:SF2">
    <property type="entry name" value="EXCINUCLEASE ATPASE SUBUNIT"/>
    <property type="match status" value="1"/>
</dbReference>
<feature type="domain" description="AAA+ ATPase" evidence="1">
    <location>
        <begin position="4"/>
        <end position="327"/>
    </location>
</feature>
<reference evidence="2" key="1">
    <citation type="submission" date="2019-02" db="EMBL/GenBank/DDBJ databases">
        <authorList>
            <person name="Lutz S."/>
            <person name="Schori C."/>
            <person name="Ahrens C.H."/>
            <person name="Gueguen E."/>
        </authorList>
    </citation>
    <scope>NUCLEOTIDE SEQUENCE</scope>
    <source>
        <strain evidence="2">Psy35</strain>
    </source>
</reference>
<dbReference type="EMBL" id="CP036495">
    <property type="protein sequence ID" value="UZA71787.1"/>
    <property type="molecule type" value="Genomic_DNA"/>
</dbReference>
<accession>A0AA46ZYC4</accession>
<gene>
    <name evidence="2" type="ORF">EZZ81_05805</name>
</gene>
<dbReference type="Pfam" id="PF13304">
    <property type="entry name" value="AAA_21"/>
    <property type="match status" value="1"/>
</dbReference>
<dbReference type="PANTHER" id="PTHR43581">
    <property type="entry name" value="ATP/GTP PHOSPHATASE"/>
    <property type="match status" value="1"/>
</dbReference>
<dbReference type="Proteomes" id="UP001163644">
    <property type="component" value="Chromosome"/>
</dbReference>
<name>A0AA46ZYC4_PSEVI</name>
<dbReference type="GO" id="GO:0005524">
    <property type="term" value="F:ATP binding"/>
    <property type="evidence" value="ECO:0007669"/>
    <property type="project" value="UniProtKB-KW"/>
</dbReference>
<dbReference type="GO" id="GO:0016887">
    <property type="term" value="F:ATP hydrolysis activity"/>
    <property type="evidence" value="ECO:0007669"/>
    <property type="project" value="InterPro"/>
</dbReference>
<dbReference type="Gene3D" id="3.40.50.300">
    <property type="entry name" value="P-loop containing nucleotide triphosphate hydrolases"/>
    <property type="match status" value="1"/>
</dbReference>
<evidence type="ECO:0000313" key="2">
    <source>
        <dbReference type="EMBL" id="UZA71787.1"/>
    </source>
</evidence>
<organism evidence="2 3">
    <name type="scientific">Pseudomonas viridiflava</name>
    <name type="common">Phytomonas viridiflava</name>
    <dbReference type="NCBI Taxonomy" id="33069"/>
    <lineage>
        <taxon>Bacteria</taxon>
        <taxon>Pseudomonadati</taxon>
        <taxon>Pseudomonadota</taxon>
        <taxon>Gammaproteobacteria</taxon>
        <taxon>Pseudomonadales</taxon>
        <taxon>Pseudomonadaceae</taxon>
        <taxon>Pseudomonas</taxon>
    </lineage>
</organism>
<evidence type="ECO:0000259" key="1">
    <source>
        <dbReference type="SMART" id="SM00382"/>
    </source>
</evidence>